<comment type="caution">
    <text evidence="9">The sequence shown here is derived from an EMBL/GenBank/DDBJ whole genome shotgun (WGS) entry which is preliminary data.</text>
</comment>
<feature type="transmembrane region" description="Helical" evidence="7">
    <location>
        <begin position="232"/>
        <end position="250"/>
    </location>
</feature>
<dbReference type="Gene3D" id="1.10.3720.10">
    <property type="entry name" value="MetI-like"/>
    <property type="match status" value="1"/>
</dbReference>
<dbReference type="Proteomes" id="UP000721844">
    <property type="component" value="Unassembled WGS sequence"/>
</dbReference>
<evidence type="ECO:0000256" key="3">
    <source>
        <dbReference type="ARBA" id="ARBA00022475"/>
    </source>
</evidence>
<dbReference type="GO" id="GO:0055085">
    <property type="term" value="P:transmembrane transport"/>
    <property type="evidence" value="ECO:0007669"/>
    <property type="project" value="InterPro"/>
</dbReference>
<dbReference type="InterPro" id="IPR050901">
    <property type="entry name" value="BP-dep_ABC_trans_perm"/>
</dbReference>
<feature type="transmembrane region" description="Helical" evidence="7">
    <location>
        <begin position="126"/>
        <end position="146"/>
    </location>
</feature>
<dbReference type="AlphaFoldDB" id="A0A963Z831"/>
<keyword evidence="6 7" id="KW-0472">Membrane</keyword>
<keyword evidence="4 7" id="KW-0812">Transmembrane</keyword>
<protein>
    <submittedName>
        <fullName evidence="9">Carbohydrate ABC transporter permease</fullName>
    </submittedName>
</protein>
<evidence type="ECO:0000313" key="9">
    <source>
        <dbReference type="EMBL" id="MCB8883587.1"/>
    </source>
</evidence>
<feature type="domain" description="ABC transmembrane type-1" evidence="8">
    <location>
        <begin position="60"/>
        <end position="250"/>
    </location>
</feature>
<feature type="transmembrane region" description="Helical" evidence="7">
    <location>
        <begin position="167"/>
        <end position="193"/>
    </location>
</feature>
<evidence type="ECO:0000256" key="4">
    <source>
        <dbReference type="ARBA" id="ARBA00022692"/>
    </source>
</evidence>
<comment type="subcellular location">
    <subcellularLocation>
        <location evidence="1 7">Cell membrane</location>
        <topology evidence="1 7">Multi-pass membrane protein</topology>
    </subcellularLocation>
</comment>
<dbReference type="GO" id="GO:0005886">
    <property type="term" value="C:plasma membrane"/>
    <property type="evidence" value="ECO:0007669"/>
    <property type="project" value="UniProtKB-SubCell"/>
</dbReference>
<dbReference type="CDD" id="cd06261">
    <property type="entry name" value="TM_PBP2"/>
    <property type="match status" value="1"/>
</dbReference>
<keyword evidence="10" id="KW-1185">Reference proteome</keyword>
<dbReference type="SUPFAM" id="SSF161098">
    <property type="entry name" value="MetI-like"/>
    <property type="match status" value="1"/>
</dbReference>
<dbReference type="PROSITE" id="PS50928">
    <property type="entry name" value="ABC_TM1"/>
    <property type="match status" value="1"/>
</dbReference>
<accession>A0A963Z831</accession>
<gene>
    <name evidence="9" type="ORF">ACELLULO517_25285</name>
</gene>
<name>A0A963Z831_9PROT</name>
<feature type="transmembrane region" description="Helical" evidence="7">
    <location>
        <begin position="61"/>
        <end position="84"/>
    </location>
</feature>
<reference evidence="9 10" key="1">
    <citation type="journal article" date="2021" name="Microorganisms">
        <title>Acidisoma silvae sp. nov. and Acidisomacellulosilytica sp. nov., Two Acidophilic Bacteria Isolated from Decaying Wood, Hydrolyzing Cellulose and Producing Poly-3-hydroxybutyrate.</title>
        <authorList>
            <person name="Mieszkin S."/>
            <person name="Pouder E."/>
            <person name="Uroz S."/>
            <person name="Simon-Colin C."/>
            <person name="Alain K."/>
        </authorList>
    </citation>
    <scope>NUCLEOTIDE SEQUENCE [LARGE SCALE GENOMIC DNA]</scope>
    <source>
        <strain evidence="9 10">HW T5.17</strain>
    </source>
</reference>
<evidence type="ECO:0000313" key="10">
    <source>
        <dbReference type="Proteomes" id="UP000721844"/>
    </source>
</evidence>
<evidence type="ECO:0000259" key="8">
    <source>
        <dbReference type="PROSITE" id="PS50928"/>
    </source>
</evidence>
<dbReference type="InterPro" id="IPR000515">
    <property type="entry name" value="MetI-like"/>
</dbReference>
<dbReference type="EMBL" id="JAESVA010000014">
    <property type="protein sequence ID" value="MCB8883587.1"/>
    <property type="molecule type" value="Genomic_DNA"/>
</dbReference>
<evidence type="ECO:0000256" key="6">
    <source>
        <dbReference type="ARBA" id="ARBA00023136"/>
    </source>
</evidence>
<dbReference type="RefSeq" id="WP_227310244.1">
    <property type="nucleotide sequence ID" value="NZ_JAESVA010000014.1"/>
</dbReference>
<evidence type="ECO:0000256" key="7">
    <source>
        <dbReference type="RuleBase" id="RU363032"/>
    </source>
</evidence>
<evidence type="ECO:0000256" key="5">
    <source>
        <dbReference type="ARBA" id="ARBA00022989"/>
    </source>
</evidence>
<evidence type="ECO:0000256" key="2">
    <source>
        <dbReference type="ARBA" id="ARBA00022448"/>
    </source>
</evidence>
<organism evidence="9 10">
    <name type="scientific">Acidisoma cellulosilyticum</name>
    <dbReference type="NCBI Taxonomy" id="2802395"/>
    <lineage>
        <taxon>Bacteria</taxon>
        <taxon>Pseudomonadati</taxon>
        <taxon>Pseudomonadota</taxon>
        <taxon>Alphaproteobacteria</taxon>
        <taxon>Acetobacterales</taxon>
        <taxon>Acidocellaceae</taxon>
        <taxon>Acidisoma</taxon>
    </lineage>
</organism>
<evidence type="ECO:0000256" key="1">
    <source>
        <dbReference type="ARBA" id="ARBA00004651"/>
    </source>
</evidence>
<sequence>MRPHPLATALLAVIALLFFAPMLWLAVASLDAHASWALTWPSLTLAHFRNVTAGDYLLSLWNTTLLALVATIVAVLPGIFGAYALSRRRIPLRDGLMITVLFLTGIPVGIMIIPVFQIFAACGWLSLLPTGIFLGANSLPFALWLIKTAMDAVPREMEEAALMERASLLQTIIHVVVPASLPGIASAAIFSFINAWGSFIVPLVLVSDPDQQTGPLTIYGLIAAANVRYGDIAAFSIIYSLPVVILYLLLARSFSGGFLMGGAVKG</sequence>
<keyword evidence="3" id="KW-1003">Cell membrane</keyword>
<comment type="similarity">
    <text evidence="7">Belongs to the binding-protein-dependent transport system permease family.</text>
</comment>
<dbReference type="Pfam" id="PF00528">
    <property type="entry name" value="BPD_transp_1"/>
    <property type="match status" value="1"/>
</dbReference>
<dbReference type="InterPro" id="IPR035906">
    <property type="entry name" value="MetI-like_sf"/>
</dbReference>
<feature type="transmembrane region" description="Helical" evidence="7">
    <location>
        <begin position="96"/>
        <end position="120"/>
    </location>
</feature>
<keyword evidence="2 7" id="KW-0813">Transport</keyword>
<dbReference type="PANTHER" id="PTHR32243">
    <property type="entry name" value="MALTOSE TRANSPORT SYSTEM PERMEASE-RELATED"/>
    <property type="match status" value="1"/>
</dbReference>
<keyword evidence="5 7" id="KW-1133">Transmembrane helix</keyword>
<proteinExistence type="inferred from homology"/>
<dbReference type="PANTHER" id="PTHR32243:SF18">
    <property type="entry name" value="INNER MEMBRANE ABC TRANSPORTER PERMEASE PROTEIN YCJP"/>
    <property type="match status" value="1"/>
</dbReference>